<sequence>MTTSDSTSSPRPFRFAAGGEGNRDEGGARKFVALAQRAEEYGFDTFAIPDHLENQVGPLAALGALSQATSTIRLATTTLAAGLRHPVVLAKEATTIDVLSKGRLELGIGASWLREDFDAAGIWFGTPGERLAQVDEALTILDVLMRGQECTFHGKYYDVEKVVGAPRPRQGPRPPIMVGAGGPRMLEMAAKHADIISVATGSTPDGRLKLSDMTMAKTVERVDRIRQAAGERFEDIELNWTIATILVTDDRVSTAEMVLSAIDSGFPPNMAKDADLTVDDILSSPYIMVGSFEEIAEQIRLVREQTTMSYVGVFPTQMDAFAPVIPILRQGEP</sequence>
<dbReference type="NCBIfam" id="TIGR03621">
    <property type="entry name" value="F420_MSMEG_2516"/>
    <property type="match status" value="1"/>
</dbReference>
<evidence type="ECO:0000256" key="2">
    <source>
        <dbReference type="ARBA" id="ARBA00022643"/>
    </source>
</evidence>
<dbReference type="PANTHER" id="PTHR42847:SF4">
    <property type="entry name" value="ALKANESULFONATE MONOOXYGENASE-RELATED"/>
    <property type="match status" value="1"/>
</dbReference>
<name>A0ABT1GZH3_9NOCA</name>
<dbReference type="SUPFAM" id="SSF51679">
    <property type="entry name" value="Bacterial luciferase-like"/>
    <property type="match status" value="1"/>
</dbReference>
<dbReference type="InterPro" id="IPR050172">
    <property type="entry name" value="SsuD_RutA_monooxygenase"/>
</dbReference>
<evidence type="ECO:0000313" key="8">
    <source>
        <dbReference type="Proteomes" id="UP001205740"/>
    </source>
</evidence>
<gene>
    <name evidence="7" type="ORF">LX12_000939</name>
</gene>
<keyword evidence="1" id="KW-0285">Flavoprotein</keyword>
<dbReference type="InterPro" id="IPR036661">
    <property type="entry name" value="Luciferase-like_sf"/>
</dbReference>
<feature type="domain" description="Luciferase-like" evidence="6">
    <location>
        <begin position="22"/>
        <end position="304"/>
    </location>
</feature>
<dbReference type="PANTHER" id="PTHR42847">
    <property type="entry name" value="ALKANESULFONATE MONOOXYGENASE"/>
    <property type="match status" value="1"/>
</dbReference>
<comment type="caution">
    <text evidence="7">The sequence shown here is derived from an EMBL/GenBank/DDBJ whole genome shotgun (WGS) entry which is preliminary data.</text>
</comment>
<keyword evidence="3" id="KW-0560">Oxidoreductase</keyword>
<proteinExistence type="predicted"/>
<evidence type="ECO:0000256" key="3">
    <source>
        <dbReference type="ARBA" id="ARBA00023002"/>
    </source>
</evidence>
<dbReference type="InterPro" id="IPR011251">
    <property type="entry name" value="Luciferase-like_dom"/>
</dbReference>
<dbReference type="RefSeq" id="WP_253653368.1">
    <property type="nucleotide sequence ID" value="NZ_BAAAOE010000001.1"/>
</dbReference>
<dbReference type="Pfam" id="PF00296">
    <property type="entry name" value="Bac_luciferase"/>
    <property type="match status" value="1"/>
</dbReference>
<dbReference type="InterPro" id="IPR019923">
    <property type="entry name" value="Lucif-like_OxRdtase_MSMEG_2516"/>
</dbReference>
<keyword evidence="2" id="KW-0288">FMN</keyword>
<accession>A0ABT1GZH3</accession>
<protein>
    <submittedName>
        <fullName evidence="7">F420-dependent oxidoreductase, MSMEG_2516 family</fullName>
    </submittedName>
</protein>
<dbReference type="EMBL" id="JAMTCG010000002">
    <property type="protein sequence ID" value="MCP2159760.1"/>
    <property type="molecule type" value="Genomic_DNA"/>
</dbReference>
<evidence type="ECO:0000256" key="1">
    <source>
        <dbReference type="ARBA" id="ARBA00022630"/>
    </source>
</evidence>
<evidence type="ECO:0000256" key="4">
    <source>
        <dbReference type="ARBA" id="ARBA00023033"/>
    </source>
</evidence>
<keyword evidence="4" id="KW-0503">Monooxygenase</keyword>
<feature type="region of interest" description="Disordered" evidence="5">
    <location>
        <begin position="1"/>
        <end position="23"/>
    </location>
</feature>
<dbReference type="Proteomes" id="UP001205740">
    <property type="component" value="Unassembled WGS sequence"/>
</dbReference>
<organism evidence="7 8">
    <name type="scientific">Williamsia serinedens</name>
    <dbReference type="NCBI Taxonomy" id="391736"/>
    <lineage>
        <taxon>Bacteria</taxon>
        <taxon>Bacillati</taxon>
        <taxon>Actinomycetota</taxon>
        <taxon>Actinomycetes</taxon>
        <taxon>Mycobacteriales</taxon>
        <taxon>Nocardiaceae</taxon>
        <taxon>Williamsia</taxon>
    </lineage>
</organism>
<feature type="compositionally biased region" description="Polar residues" evidence="5">
    <location>
        <begin position="1"/>
        <end position="10"/>
    </location>
</feature>
<dbReference type="Gene3D" id="3.20.20.30">
    <property type="entry name" value="Luciferase-like domain"/>
    <property type="match status" value="1"/>
</dbReference>
<evidence type="ECO:0000256" key="5">
    <source>
        <dbReference type="SAM" id="MobiDB-lite"/>
    </source>
</evidence>
<reference evidence="7 8" key="1">
    <citation type="submission" date="2022-06" db="EMBL/GenBank/DDBJ databases">
        <title>Genomic Encyclopedia of Archaeal and Bacterial Type Strains, Phase II (KMG-II): from individual species to whole genera.</title>
        <authorList>
            <person name="Goeker M."/>
        </authorList>
    </citation>
    <scope>NUCLEOTIDE SEQUENCE [LARGE SCALE GENOMIC DNA]</scope>
    <source>
        <strain evidence="7 8">DSM 45037</strain>
    </source>
</reference>
<evidence type="ECO:0000313" key="7">
    <source>
        <dbReference type="EMBL" id="MCP2159760.1"/>
    </source>
</evidence>
<keyword evidence="8" id="KW-1185">Reference proteome</keyword>
<evidence type="ECO:0000259" key="6">
    <source>
        <dbReference type="Pfam" id="PF00296"/>
    </source>
</evidence>